<organism evidence="3 4">
    <name type="scientific">Peronospora matthiolae</name>
    <dbReference type="NCBI Taxonomy" id="2874970"/>
    <lineage>
        <taxon>Eukaryota</taxon>
        <taxon>Sar</taxon>
        <taxon>Stramenopiles</taxon>
        <taxon>Oomycota</taxon>
        <taxon>Peronosporomycetes</taxon>
        <taxon>Peronosporales</taxon>
        <taxon>Peronosporaceae</taxon>
        <taxon>Peronospora</taxon>
    </lineage>
</organism>
<evidence type="ECO:0000313" key="4">
    <source>
        <dbReference type="Proteomes" id="UP001162060"/>
    </source>
</evidence>
<evidence type="ECO:0000313" key="3">
    <source>
        <dbReference type="EMBL" id="CAK7933690.1"/>
    </source>
</evidence>
<dbReference type="InterPro" id="IPR000421">
    <property type="entry name" value="FA58C"/>
</dbReference>
<accession>A0AAV1UJT8</accession>
<dbReference type="AlphaFoldDB" id="A0AAV1UJT8"/>
<dbReference type="SUPFAM" id="SSF49785">
    <property type="entry name" value="Galactose-binding domain-like"/>
    <property type="match status" value="1"/>
</dbReference>
<dbReference type="Gene3D" id="2.60.120.260">
    <property type="entry name" value="Galactose-binding domain-like"/>
    <property type="match status" value="1"/>
</dbReference>
<sequence length="989" mass="109488">MTTTASTRDAAASEPLSRPAAPSPPVSEADTYVLRTFAVLLCSRCQFLEFPGCDVHGSLYTEQLVEPDGKLQAKCPSCSAATNNARPFRDGCRRCKAPTTVSMWCCSLQEVQQAMKAFPVMTEAIAHTVLTCERCLSAIFPRHRDVLTLRTELEPLTAVATGMALNVANFQLSMPHVDGCCRRQMPLQAVAVQLPKSELKFAFERMERCPITPRLTSSPRYRSRPVEIITQQNHLHQVAIRLLSTVIDTFDPNSATAARPLRQVVAMFGKMEPLALFSEWSPPRQLSEEKVFPTTITSSSEFDEQHVASKILESDSGYWRSVSKPDESALQSAEWIVCQFSSAVTLSSIELKWRAGFLPDYFSLSVSRDGVSYDTVAVVVITKHESRILVPKGKLVTSIKITMFSSDTGGKSFGLDSIDCKEASFDSAYTPTGVVLRNVQRWLYDAAISSSSEVRDLAVQALQSLLLASGSLCGLLQLATCLLLNTRVGSTTATAGIEKQTWNQLDILSEEGQSSAHSFVQKLAASIQRIVIGGHSQVESLDKCYVEKLFSLRREIYGSERKLSNEDVSCGNDPPASLIALLVKQQFGSKLIERRSQLGMIVLHMLSELSAWQLKRMQKAEESTGEREFDPLQLEEPYSMEVCPELFAISHRLLTGVLARWLSVPQQDRVSACSKKQVGVENGEGVANENDDEEYNFQNLYDALASSFGRFRVVLENQGNQSGIDSSQGEVNRVCSDNSKFSPDGLCVTVLEIITTNLRRLVLSRINPIEIGITPSLPHNGDDSLTAPPALNPTMALLEQLISLGTKRSDVFFPLSLKAAAAMEVGTDAFHPSAHQRTKVLALCMGKGATLEVQVRWPVRERDQEDPRYERLILMLQLECMKLGFRHAVRGSWHFFMHLVIDMPSVQDTGNVLTQHFASCIQRAGFSSWQVAAGAQELPINLQRHLHWNREENMSQHSGAGWIRVYPAGVAAYDEVLTVVDEYLAKHAE</sequence>
<comment type="caution">
    <text evidence="3">The sequence shown here is derived from an EMBL/GenBank/DDBJ whole genome shotgun (WGS) entry which is preliminary data.</text>
</comment>
<evidence type="ECO:0000259" key="2">
    <source>
        <dbReference type="Pfam" id="PF00754"/>
    </source>
</evidence>
<reference evidence="3" key="1">
    <citation type="submission" date="2024-01" db="EMBL/GenBank/DDBJ databases">
        <authorList>
            <person name="Webb A."/>
        </authorList>
    </citation>
    <scope>NUCLEOTIDE SEQUENCE</scope>
    <source>
        <strain evidence="3">Pm1</strain>
    </source>
</reference>
<protein>
    <recommendedName>
        <fullName evidence="2">F5/8 type C domain-containing protein</fullName>
    </recommendedName>
</protein>
<name>A0AAV1UJT8_9STRA</name>
<dbReference type="Pfam" id="PF00754">
    <property type="entry name" value="F5_F8_type_C"/>
    <property type="match status" value="1"/>
</dbReference>
<feature type="region of interest" description="Disordered" evidence="1">
    <location>
        <begin position="1"/>
        <end position="27"/>
    </location>
</feature>
<feature type="compositionally biased region" description="Low complexity" evidence="1">
    <location>
        <begin position="1"/>
        <end position="13"/>
    </location>
</feature>
<feature type="domain" description="F5/8 type C" evidence="2">
    <location>
        <begin position="296"/>
        <end position="407"/>
    </location>
</feature>
<dbReference type="EMBL" id="CAKLBY020000195">
    <property type="protein sequence ID" value="CAK7933690.1"/>
    <property type="molecule type" value="Genomic_DNA"/>
</dbReference>
<dbReference type="Proteomes" id="UP001162060">
    <property type="component" value="Unassembled WGS sequence"/>
</dbReference>
<evidence type="ECO:0000256" key="1">
    <source>
        <dbReference type="SAM" id="MobiDB-lite"/>
    </source>
</evidence>
<gene>
    <name evidence="3" type="ORF">PM001_LOCUS18840</name>
</gene>
<proteinExistence type="predicted"/>
<dbReference type="InterPro" id="IPR008979">
    <property type="entry name" value="Galactose-bd-like_sf"/>
</dbReference>